<evidence type="ECO:0000313" key="4">
    <source>
        <dbReference type="Proteomes" id="UP000482800"/>
    </source>
</evidence>
<feature type="compositionally biased region" description="Low complexity" evidence="1">
    <location>
        <begin position="296"/>
        <end position="313"/>
    </location>
</feature>
<dbReference type="RefSeq" id="WP_308784471.1">
    <property type="nucleotide sequence ID" value="NZ_BLPF01000001.1"/>
</dbReference>
<dbReference type="AlphaFoldDB" id="A0A6V8KAC6"/>
<sequence length="331" mass="35472">MSTVDDDLTPRPALGGSLVADVAIVGAGYTGLWTAYYLAAAAPSLRVVVLEKEFAGYGASGRNGGWCSALFPTPVRLMVHRHGREGVVAMQRAMNSTVDEVGRVAAAEEIDCHWSKGGTVVVARTPGQLRRAEAAVAEAREFGFGEDDVALLDAAEAARRCGATNVLGGMYTPHCAAIHPARLVRGLARAVERRGVTIYEQTPVVELRKGAAETPVGTVRAPVIVRATEAYTPELPGARRAIAPVYSLMISTPPLPDDFWAVAGLAERETFSDFRRLIIYGQRTADGRLAFGGGARRTTSGRRPAPSTTASRASSRRSTRRWWSSSRRWPA</sequence>
<proteinExistence type="predicted"/>
<feature type="domain" description="FAD dependent oxidoreductase" evidence="2">
    <location>
        <begin position="21"/>
        <end position="312"/>
    </location>
</feature>
<dbReference type="Pfam" id="PF01266">
    <property type="entry name" value="DAO"/>
    <property type="match status" value="1"/>
</dbReference>
<comment type="caution">
    <text evidence="3">The sequence shown here is derived from an EMBL/GenBank/DDBJ whole genome shotgun (WGS) entry which is preliminary data.</text>
</comment>
<protein>
    <recommendedName>
        <fullName evidence="2">FAD dependent oxidoreductase domain-containing protein</fullName>
    </recommendedName>
</protein>
<dbReference type="EMBL" id="BLPF01000001">
    <property type="protein sequence ID" value="GFJ80734.1"/>
    <property type="molecule type" value="Genomic_DNA"/>
</dbReference>
<dbReference type="InterPro" id="IPR036188">
    <property type="entry name" value="FAD/NAD-bd_sf"/>
</dbReference>
<gene>
    <name evidence="3" type="ORF">Phou_049140</name>
</gene>
<evidence type="ECO:0000256" key="1">
    <source>
        <dbReference type="SAM" id="MobiDB-lite"/>
    </source>
</evidence>
<name>A0A6V8KAC6_9ACTN</name>
<dbReference type="SUPFAM" id="SSF51905">
    <property type="entry name" value="FAD/NAD(P)-binding domain"/>
    <property type="match status" value="1"/>
</dbReference>
<feature type="region of interest" description="Disordered" evidence="1">
    <location>
        <begin position="290"/>
        <end position="331"/>
    </location>
</feature>
<dbReference type="Gene3D" id="3.50.50.60">
    <property type="entry name" value="FAD/NAD(P)-binding domain"/>
    <property type="match status" value="1"/>
</dbReference>
<dbReference type="GO" id="GO:0005737">
    <property type="term" value="C:cytoplasm"/>
    <property type="evidence" value="ECO:0007669"/>
    <property type="project" value="TreeGrafter"/>
</dbReference>
<keyword evidence="4" id="KW-1185">Reference proteome</keyword>
<dbReference type="PANTHER" id="PTHR13847">
    <property type="entry name" value="SARCOSINE DEHYDROGENASE-RELATED"/>
    <property type="match status" value="1"/>
</dbReference>
<dbReference type="PANTHER" id="PTHR13847:SF285">
    <property type="entry name" value="FAD DEPENDENT OXIDOREDUCTASE DOMAIN-CONTAINING PROTEIN"/>
    <property type="match status" value="1"/>
</dbReference>
<evidence type="ECO:0000259" key="2">
    <source>
        <dbReference type="Pfam" id="PF01266"/>
    </source>
</evidence>
<reference evidence="3 4" key="2">
    <citation type="submission" date="2020-03" db="EMBL/GenBank/DDBJ databases">
        <authorList>
            <person name="Ichikawa N."/>
            <person name="Kimura A."/>
            <person name="Kitahashi Y."/>
            <person name="Uohara A."/>
        </authorList>
    </citation>
    <scope>NUCLEOTIDE SEQUENCE [LARGE SCALE GENOMIC DNA]</scope>
    <source>
        <strain evidence="3 4">NBRC 108639</strain>
    </source>
</reference>
<reference evidence="3 4" key="1">
    <citation type="submission" date="2020-03" db="EMBL/GenBank/DDBJ databases">
        <title>Whole genome shotgun sequence of Phytohabitans houttuyneae NBRC 108639.</title>
        <authorList>
            <person name="Komaki H."/>
            <person name="Tamura T."/>
        </authorList>
    </citation>
    <scope>NUCLEOTIDE SEQUENCE [LARGE SCALE GENOMIC DNA]</scope>
    <source>
        <strain evidence="3 4">NBRC 108639</strain>
    </source>
</reference>
<organism evidence="3 4">
    <name type="scientific">Phytohabitans houttuyneae</name>
    <dbReference type="NCBI Taxonomy" id="1076126"/>
    <lineage>
        <taxon>Bacteria</taxon>
        <taxon>Bacillati</taxon>
        <taxon>Actinomycetota</taxon>
        <taxon>Actinomycetes</taxon>
        <taxon>Micromonosporales</taxon>
        <taxon>Micromonosporaceae</taxon>
    </lineage>
</organism>
<dbReference type="InterPro" id="IPR006076">
    <property type="entry name" value="FAD-dep_OxRdtase"/>
</dbReference>
<dbReference type="Gene3D" id="3.30.9.10">
    <property type="entry name" value="D-Amino Acid Oxidase, subunit A, domain 2"/>
    <property type="match status" value="1"/>
</dbReference>
<feature type="compositionally biased region" description="Low complexity" evidence="1">
    <location>
        <begin position="321"/>
        <end position="331"/>
    </location>
</feature>
<accession>A0A6V8KAC6</accession>
<evidence type="ECO:0000313" key="3">
    <source>
        <dbReference type="EMBL" id="GFJ80734.1"/>
    </source>
</evidence>
<dbReference type="Proteomes" id="UP000482800">
    <property type="component" value="Unassembled WGS sequence"/>
</dbReference>